<dbReference type="InterPro" id="IPR038883">
    <property type="entry name" value="AN11006-like"/>
</dbReference>
<proteinExistence type="predicted"/>
<dbReference type="SUPFAM" id="SSF48452">
    <property type="entry name" value="TPR-like"/>
    <property type="match status" value="1"/>
</dbReference>
<dbReference type="PANTHER" id="PTHR42085">
    <property type="entry name" value="F-BOX DOMAIN-CONTAINING PROTEIN"/>
    <property type="match status" value="1"/>
</dbReference>
<organism evidence="1 2">
    <name type="scientific">Clonostachys byssicola</name>
    <dbReference type="NCBI Taxonomy" id="160290"/>
    <lineage>
        <taxon>Eukaryota</taxon>
        <taxon>Fungi</taxon>
        <taxon>Dikarya</taxon>
        <taxon>Ascomycota</taxon>
        <taxon>Pezizomycotina</taxon>
        <taxon>Sordariomycetes</taxon>
        <taxon>Hypocreomycetidae</taxon>
        <taxon>Hypocreales</taxon>
        <taxon>Bionectriaceae</taxon>
        <taxon>Clonostachys</taxon>
    </lineage>
</organism>
<keyword evidence="2" id="KW-1185">Reference proteome</keyword>
<dbReference type="Proteomes" id="UP000754883">
    <property type="component" value="Unassembled WGS sequence"/>
</dbReference>
<dbReference type="InterPro" id="IPR011990">
    <property type="entry name" value="TPR-like_helical_dom_sf"/>
</dbReference>
<protein>
    <submittedName>
        <fullName evidence="1">Uncharacterized protein</fullName>
    </submittedName>
</protein>
<gene>
    <name evidence="1" type="ORF">CBYS24578_00013433</name>
</gene>
<sequence>MPPEPFRFTGLPSELRNRVYKLLLCDVEEPEDYTNSENVPETIARAKHNVQTSILAVNRQIHTEAKDVLYREIKFVRFGATMEVPNIHVLKSLVKNRCVPVFTMDKNVVGRFSGHVLSYTLVQHLTELPCSSFSCLITHRDLDLFCRALGHAEAAIPGFWSAVSHTITMCAPYQIPPSAAKIHQETLLAPLRRHLRGLEDVVVQGEVDEALATAVADQLKSYVIEEPEVLLEKVRALKEAGTVYFRQGDSRLCSESWSRACNEIRRVRGGAMWATLVSDPEFVRDLAELYFILNINLSQNTIKDMDGSLFHPELAPRQASMSLLALRNAYQGLAGCKMYWQPSDAQMAKLLFRKAKTHRLSNDYADAFETIELAENLLPDDEAIQEEKQIIENAISGIEIA</sequence>
<evidence type="ECO:0000313" key="1">
    <source>
        <dbReference type="EMBL" id="CAG9994432.1"/>
    </source>
</evidence>
<dbReference type="Gene3D" id="1.25.40.10">
    <property type="entry name" value="Tetratricopeptide repeat domain"/>
    <property type="match status" value="1"/>
</dbReference>
<reference evidence="1 2" key="2">
    <citation type="submission" date="2021-10" db="EMBL/GenBank/DDBJ databases">
        <authorList>
            <person name="Piombo E."/>
        </authorList>
    </citation>
    <scope>NUCLEOTIDE SEQUENCE [LARGE SCALE GENOMIC DNA]</scope>
</reference>
<dbReference type="EMBL" id="CABFNO020001527">
    <property type="protein sequence ID" value="CAG9994432.1"/>
    <property type="molecule type" value="Genomic_DNA"/>
</dbReference>
<dbReference type="PANTHER" id="PTHR42085:SF2">
    <property type="entry name" value="F-BOX DOMAIN-CONTAINING PROTEIN"/>
    <property type="match status" value="1"/>
</dbReference>
<dbReference type="AlphaFoldDB" id="A0A9N9Y722"/>
<reference evidence="2" key="1">
    <citation type="submission" date="2019-06" db="EMBL/GenBank/DDBJ databases">
        <authorList>
            <person name="Broberg M."/>
        </authorList>
    </citation>
    <scope>NUCLEOTIDE SEQUENCE [LARGE SCALE GENOMIC DNA]</scope>
</reference>
<dbReference type="OrthoDB" id="5229512at2759"/>
<comment type="caution">
    <text evidence="1">The sequence shown here is derived from an EMBL/GenBank/DDBJ whole genome shotgun (WGS) entry which is preliminary data.</text>
</comment>
<accession>A0A9N9Y722</accession>
<evidence type="ECO:0000313" key="2">
    <source>
        <dbReference type="Proteomes" id="UP000754883"/>
    </source>
</evidence>
<name>A0A9N9Y722_9HYPO</name>